<dbReference type="OrthoDB" id="5962960at2759"/>
<evidence type="ECO:0000256" key="2">
    <source>
        <dbReference type="SAM" id="Coils"/>
    </source>
</evidence>
<dbReference type="InterPro" id="IPR032171">
    <property type="entry name" value="COR-A"/>
</dbReference>
<feature type="coiled-coil region" evidence="2">
    <location>
        <begin position="248"/>
        <end position="278"/>
    </location>
</feature>
<dbReference type="EMBL" id="CACVKT020009049">
    <property type="protein sequence ID" value="CAC5419699.1"/>
    <property type="molecule type" value="Genomic_DNA"/>
</dbReference>
<proteinExistence type="predicted"/>
<dbReference type="AlphaFoldDB" id="A0A6J8EG71"/>
<evidence type="ECO:0000259" key="3">
    <source>
        <dbReference type="Pfam" id="PF16095"/>
    </source>
</evidence>
<dbReference type="PANTHER" id="PTHR47679:SF2">
    <property type="entry name" value="C-TERMINAL OF ROC (COR) DOMAIN-CONTAINING PROTEIN"/>
    <property type="match status" value="1"/>
</dbReference>
<accession>A0A6J8EG71</accession>
<name>A0A6J8EG71_MYTCO</name>
<dbReference type="PANTHER" id="PTHR47679">
    <property type="entry name" value="PROTEIN TORNADO 1"/>
    <property type="match status" value="1"/>
</dbReference>
<keyword evidence="2" id="KW-0175">Coiled coil</keyword>
<reference evidence="4 5" key="1">
    <citation type="submission" date="2020-06" db="EMBL/GenBank/DDBJ databases">
        <authorList>
            <person name="Li R."/>
            <person name="Bekaert M."/>
        </authorList>
    </citation>
    <scope>NUCLEOTIDE SEQUENCE [LARGE SCALE GENOMIC DNA]</scope>
    <source>
        <strain evidence="5">wild</strain>
    </source>
</reference>
<evidence type="ECO:0000313" key="5">
    <source>
        <dbReference type="Proteomes" id="UP000507470"/>
    </source>
</evidence>
<sequence length="670" mass="78638">MTLMYLLYFITDIYDDKIGRIQNAIIQNERIKNKAARTEVSNNFYQSSFTIASDYETTHMEGQAENHKSISENTATNLSKLEPTTQIGDKDDFTPLENDIQDNIKDNKDVTFTSTKSTLKENEDHNRSLSLLMPQDLLSCVFSTTSTSNIPSNLYALCGLWDFAGQKEFYATHQAFLTSSAIYLVVADIRDDIFQEDTKRCFAEFRHVGEYVDFWFDTIHCHRTVHSQVNEPYNHYIDPPIIVVFTGKDKYEEKNKGKQNIEKRLKELQLQLDMLFGDHSKYHHLRKIFCLSNSNDPDEEFKKLRLEISTTAKKMDNWGECMPLKWILLEHLIEIIKQDGKNFINLSDMVHMAKHRDINILDIKDVLIFLRFQHETGNIIFFEDIQDFIILNPNWLVDAFRCLVSDKVDDKLQHRGDWTEFARKGHISDSLITELFKSKCGSQFLEERKNLVKVMEKFDILVRLDEAGKYVMPSMMPNEKFEKVCKQIGVENPNCKRSSWLCLKFAFLPPAFFNHFTVWFMKIYKPSKIDNKQHRLALFRGICVFDIGEFGCEKLLVSMSSNTIALQHLSFSTNDFGSGCSNIHKELIRKIEDIKKRYKLEISHELHFKCSTGLYYEDTISYQTLKKSKEYYCEEHKRVHQSEKIYLPWMKDADEVSFREVYREETLVIK</sequence>
<evidence type="ECO:0000313" key="4">
    <source>
        <dbReference type="EMBL" id="CAC5419699.1"/>
    </source>
</evidence>
<dbReference type="Pfam" id="PF16095">
    <property type="entry name" value="COR-A"/>
    <property type="match status" value="1"/>
</dbReference>
<dbReference type="InterPro" id="IPR027417">
    <property type="entry name" value="P-loop_NTPase"/>
</dbReference>
<gene>
    <name evidence="4" type="ORF">MCOR_52007</name>
</gene>
<keyword evidence="5" id="KW-1185">Reference proteome</keyword>
<protein>
    <recommendedName>
        <fullName evidence="3">COR domain-containing protein</fullName>
    </recommendedName>
</protein>
<dbReference type="Proteomes" id="UP000507470">
    <property type="component" value="Unassembled WGS sequence"/>
</dbReference>
<organism evidence="4 5">
    <name type="scientific">Mytilus coruscus</name>
    <name type="common">Sea mussel</name>
    <dbReference type="NCBI Taxonomy" id="42192"/>
    <lineage>
        <taxon>Eukaryota</taxon>
        <taxon>Metazoa</taxon>
        <taxon>Spiralia</taxon>
        <taxon>Lophotrochozoa</taxon>
        <taxon>Mollusca</taxon>
        <taxon>Bivalvia</taxon>
        <taxon>Autobranchia</taxon>
        <taxon>Pteriomorphia</taxon>
        <taxon>Mytilida</taxon>
        <taxon>Mytiloidea</taxon>
        <taxon>Mytilidae</taxon>
        <taxon>Mytilinae</taxon>
        <taxon>Mytilus</taxon>
    </lineage>
</organism>
<evidence type="ECO:0000256" key="1">
    <source>
        <dbReference type="ARBA" id="ARBA00022737"/>
    </source>
</evidence>
<dbReference type="Gene3D" id="3.40.50.300">
    <property type="entry name" value="P-loop containing nucleotide triphosphate hydrolases"/>
    <property type="match status" value="1"/>
</dbReference>
<dbReference type="SUPFAM" id="SSF52540">
    <property type="entry name" value="P-loop containing nucleoside triphosphate hydrolases"/>
    <property type="match status" value="1"/>
</dbReference>
<dbReference type="InterPro" id="IPR036388">
    <property type="entry name" value="WH-like_DNA-bd_sf"/>
</dbReference>
<dbReference type="Pfam" id="PF08477">
    <property type="entry name" value="Roc"/>
    <property type="match status" value="1"/>
</dbReference>
<feature type="domain" description="COR" evidence="3">
    <location>
        <begin position="323"/>
        <end position="475"/>
    </location>
</feature>
<keyword evidence="1" id="KW-0677">Repeat</keyword>
<dbReference type="Gene3D" id="1.10.10.10">
    <property type="entry name" value="Winged helix-like DNA-binding domain superfamily/Winged helix DNA-binding domain"/>
    <property type="match status" value="1"/>
</dbReference>